<dbReference type="AlphaFoldDB" id="A0A2V2UVZ2"/>
<feature type="region of interest" description="Disordered" evidence="1">
    <location>
        <begin position="669"/>
        <end position="697"/>
    </location>
</feature>
<dbReference type="VEuPathDB" id="TriTrypDB:TcG_06221"/>
<name>A0A2V2UVZ2_TRYCR</name>
<reference evidence="2 3" key="1">
    <citation type="journal article" date="2018" name="Microb. Genom.">
        <title>Expanding an expanded genome: long-read sequencing of Trypanosoma cruzi.</title>
        <authorList>
            <person name="Berna L."/>
            <person name="Rodriguez M."/>
            <person name="Chiribao M.L."/>
            <person name="Parodi-Talice A."/>
            <person name="Pita S."/>
            <person name="Rijo G."/>
            <person name="Alvarez-Valin F."/>
            <person name="Robello C."/>
        </authorList>
    </citation>
    <scope>NUCLEOTIDE SEQUENCE [LARGE SCALE GENOMIC DNA]</scope>
    <source>
        <strain evidence="2 3">Dm28c</strain>
    </source>
</reference>
<dbReference type="VEuPathDB" id="TriTrypDB:TcCLB.506977.80"/>
<dbReference type="VEuPathDB" id="TriTrypDB:TCDM_05621"/>
<organism evidence="2 3">
    <name type="scientific">Trypanosoma cruzi</name>
    <dbReference type="NCBI Taxonomy" id="5693"/>
    <lineage>
        <taxon>Eukaryota</taxon>
        <taxon>Discoba</taxon>
        <taxon>Euglenozoa</taxon>
        <taxon>Kinetoplastea</taxon>
        <taxon>Metakinetoplastina</taxon>
        <taxon>Trypanosomatida</taxon>
        <taxon>Trypanosomatidae</taxon>
        <taxon>Trypanosoma</taxon>
        <taxon>Schizotrypanum</taxon>
    </lineage>
</organism>
<feature type="region of interest" description="Disordered" evidence="1">
    <location>
        <begin position="751"/>
        <end position="794"/>
    </location>
</feature>
<dbReference type="VEuPathDB" id="TriTrypDB:ECC02_009873"/>
<dbReference type="VEuPathDB" id="TriTrypDB:TcCL_NonESM08303"/>
<evidence type="ECO:0000313" key="2">
    <source>
        <dbReference type="EMBL" id="PWU88141.1"/>
    </source>
</evidence>
<dbReference type="VEuPathDB" id="TriTrypDB:TCSYLVIO_007985"/>
<gene>
    <name evidence="2" type="ORF">C4B63_79g25</name>
</gene>
<feature type="compositionally biased region" description="Basic and acidic residues" evidence="1">
    <location>
        <begin position="760"/>
        <end position="785"/>
    </location>
</feature>
<evidence type="ECO:0000313" key="3">
    <source>
        <dbReference type="Proteomes" id="UP000246121"/>
    </source>
</evidence>
<accession>A0A2V2UVZ2</accession>
<protein>
    <submittedName>
        <fullName evidence="2">Uncharacterized protein</fullName>
    </submittedName>
</protein>
<dbReference type="Proteomes" id="UP000246121">
    <property type="component" value="Unassembled WGS sequence"/>
</dbReference>
<dbReference type="VEuPathDB" id="TriTrypDB:BCY84_11429"/>
<sequence>MSFVQLSSTGRVACGGSFMDIYGRRPPATIQAVYPTGLVLPPSLMSWSAFPTPKKVRARHASHGDTNEIAAGEHVALAFSHVADASSQELFFAVGVFRCDTWALQWAVRSDSLGDGRRVCDVCCLSAHTVLFLLESNAGGKRGSRKQLHVASRAEVPRVARRENRQWRSFLTKAHRVETKFESEGVHSIQALSATSCLLLTGAGRLIRVTVSFAPHLEATSEEVEVEGGRIAPRANNTCTLVLSSATGKEMESSCCYAAVFAAGSPTCRVMKLVCMDTAMKASNPQSISLPTGATVERVEFAGPHILVLMLALDNKTAFALHMTCLVPSESSSSSSSESLFNCVSFAPLRMTAQRVPLATMYCSEKETHVVLVSRRHRDDYFDGQNEHNGKNNGNTKKDESLWWRFFEYAELPLQNGPYTEEEFRSATWCSLPEPCHNVIPSVVSRIANGDDNDDDNKENTAAHFQQDLALLTHSQSEGNWEPIRLHYALAANFSQETASGGKNNKIVVNVLAIETAPFVHTRLVKQWHNATRGLKFLLDGANNTVGGSEPFAVSWNPRHIRRALQLFSQEGLRVLFGRLANALRVSTETSNAASLFYGAAATAVTDLALQAITLSRQVGAILSPEDVTVVALLLRASRETGHLIVNSTTRGRLLLESAVRSRLANHVLGGGEKCPKKSHGGNNTNANEEGEEDEVGAEFVHVPTELRVERALRTKYAPNAWTQHLLRKNNEYSAVVAGALQHLNAVASVQQQQQQQQQGKEEEQQEEEHAGRSGDGTLRPHQDEEMTATPALLPDWMTLGRRAHANAAFAEYESALLHPTSKAR</sequence>
<proteinExistence type="predicted"/>
<evidence type="ECO:0000256" key="1">
    <source>
        <dbReference type="SAM" id="MobiDB-lite"/>
    </source>
</evidence>
<dbReference type="VEuPathDB" id="TriTrypDB:C4B63_79g25"/>
<comment type="caution">
    <text evidence="2">The sequence shown here is derived from an EMBL/GenBank/DDBJ whole genome shotgun (WGS) entry which is preliminary data.</text>
</comment>
<dbReference type="VEuPathDB" id="TriTrypDB:TcBrA4_0046640"/>
<dbReference type="VEuPathDB" id="TriTrypDB:Tc_MARK_1000"/>
<dbReference type="VEuPathDB" id="TriTrypDB:C3747_7g308"/>
<dbReference type="EMBL" id="PRFA01000079">
    <property type="protein sequence ID" value="PWU88141.1"/>
    <property type="molecule type" value="Genomic_DNA"/>
</dbReference>